<organism evidence="1 2">
    <name type="scientific">Serendipita vermifera MAFF 305830</name>
    <dbReference type="NCBI Taxonomy" id="933852"/>
    <lineage>
        <taxon>Eukaryota</taxon>
        <taxon>Fungi</taxon>
        <taxon>Dikarya</taxon>
        <taxon>Basidiomycota</taxon>
        <taxon>Agaricomycotina</taxon>
        <taxon>Agaricomycetes</taxon>
        <taxon>Sebacinales</taxon>
        <taxon>Serendipitaceae</taxon>
        <taxon>Serendipita</taxon>
    </lineage>
</organism>
<evidence type="ECO:0000313" key="2">
    <source>
        <dbReference type="Proteomes" id="UP000054097"/>
    </source>
</evidence>
<dbReference type="EMBL" id="KN824350">
    <property type="protein sequence ID" value="KIM22684.1"/>
    <property type="molecule type" value="Genomic_DNA"/>
</dbReference>
<protein>
    <submittedName>
        <fullName evidence="1">Uncharacterized protein</fullName>
    </submittedName>
</protein>
<keyword evidence="2" id="KW-1185">Reference proteome</keyword>
<dbReference type="HOGENOM" id="CLU_1807421_0_0_1"/>
<gene>
    <name evidence="1" type="ORF">M408DRAFT_28523</name>
</gene>
<accession>A0A0C3ARM1</accession>
<name>A0A0C3ARM1_SERVB</name>
<evidence type="ECO:0000313" key="1">
    <source>
        <dbReference type="EMBL" id="KIM22684.1"/>
    </source>
</evidence>
<reference evidence="1 2" key="1">
    <citation type="submission" date="2014-04" db="EMBL/GenBank/DDBJ databases">
        <authorList>
            <consortium name="DOE Joint Genome Institute"/>
            <person name="Kuo A."/>
            <person name="Zuccaro A."/>
            <person name="Kohler A."/>
            <person name="Nagy L.G."/>
            <person name="Floudas D."/>
            <person name="Copeland A."/>
            <person name="Barry K.W."/>
            <person name="Cichocki N."/>
            <person name="Veneault-Fourrey C."/>
            <person name="LaButti K."/>
            <person name="Lindquist E.A."/>
            <person name="Lipzen A."/>
            <person name="Lundell T."/>
            <person name="Morin E."/>
            <person name="Murat C."/>
            <person name="Sun H."/>
            <person name="Tunlid A."/>
            <person name="Henrissat B."/>
            <person name="Grigoriev I.V."/>
            <person name="Hibbett D.S."/>
            <person name="Martin F."/>
            <person name="Nordberg H.P."/>
            <person name="Cantor M.N."/>
            <person name="Hua S.X."/>
        </authorList>
    </citation>
    <scope>NUCLEOTIDE SEQUENCE [LARGE SCALE GENOMIC DNA]</scope>
    <source>
        <strain evidence="1 2">MAFF 305830</strain>
    </source>
</reference>
<proteinExistence type="predicted"/>
<reference evidence="2" key="2">
    <citation type="submission" date="2015-01" db="EMBL/GenBank/DDBJ databases">
        <title>Evolutionary Origins and Diversification of the Mycorrhizal Mutualists.</title>
        <authorList>
            <consortium name="DOE Joint Genome Institute"/>
            <consortium name="Mycorrhizal Genomics Consortium"/>
            <person name="Kohler A."/>
            <person name="Kuo A."/>
            <person name="Nagy L.G."/>
            <person name="Floudas D."/>
            <person name="Copeland A."/>
            <person name="Barry K.W."/>
            <person name="Cichocki N."/>
            <person name="Veneault-Fourrey C."/>
            <person name="LaButti K."/>
            <person name="Lindquist E.A."/>
            <person name="Lipzen A."/>
            <person name="Lundell T."/>
            <person name="Morin E."/>
            <person name="Murat C."/>
            <person name="Riley R."/>
            <person name="Ohm R."/>
            <person name="Sun H."/>
            <person name="Tunlid A."/>
            <person name="Henrissat B."/>
            <person name="Grigoriev I.V."/>
            <person name="Hibbett D.S."/>
            <person name="Martin F."/>
        </authorList>
    </citation>
    <scope>NUCLEOTIDE SEQUENCE [LARGE SCALE GENOMIC DNA]</scope>
    <source>
        <strain evidence="2">MAFF 305830</strain>
    </source>
</reference>
<sequence>MRRKNVLVPNVAPAQRRSKLEVSLIVSRRSMVPFVVPSFLWVSIPVAVTPVASQITFCRRHPILYCPQGLIEAAPAHSPQKSFNKQFPAPPYGIIQSVTAGIPSQGDVLISRSAINSKPITSISHFQERSTDPSFAFAGPTVW</sequence>
<dbReference type="Proteomes" id="UP000054097">
    <property type="component" value="Unassembled WGS sequence"/>
</dbReference>
<dbReference type="AlphaFoldDB" id="A0A0C3ARM1"/>